<dbReference type="EMBL" id="JAESWB010000134">
    <property type="protein sequence ID" value="MBL4952036.1"/>
    <property type="molecule type" value="Genomic_DNA"/>
</dbReference>
<reference evidence="1 2" key="1">
    <citation type="submission" date="2021-01" db="EMBL/GenBank/DDBJ databases">
        <title>Genome public.</title>
        <authorList>
            <person name="Liu C."/>
            <person name="Sun Q."/>
        </authorList>
    </citation>
    <scope>NUCLEOTIDE SEQUENCE [LARGE SCALE GENOMIC DNA]</scope>
    <source>
        <strain evidence="1 2">YIM B02564</strain>
    </source>
</reference>
<evidence type="ECO:0000313" key="1">
    <source>
        <dbReference type="EMBL" id="MBL4952036.1"/>
    </source>
</evidence>
<comment type="caution">
    <text evidence="1">The sequence shown here is derived from an EMBL/GenBank/DDBJ whole genome shotgun (WGS) entry which is preliminary data.</text>
</comment>
<organism evidence="1 2">
    <name type="scientific">Neobacillus paridis</name>
    <dbReference type="NCBI Taxonomy" id="2803862"/>
    <lineage>
        <taxon>Bacteria</taxon>
        <taxon>Bacillati</taxon>
        <taxon>Bacillota</taxon>
        <taxon>Bacilli</taxon>
        <taxon>Bacillales</taxon>
        <taxon>Bacillaceae</taxon>
        <taxon>Neobacillus</taxon>
    </lineage>
</organism>
<sequence>MTQEMQINGFIVHKGVIDALKWYKKESGKRIPSSAYAVFLSSLYQRHKDNNPRGILKNFHLPEWAKTTNVLYSSFYHGYKWLEDRNFLKEIILKDGSPARVITDWEQFSNPEKTGEDLNYFRVPFALFETDFLASCVRTSNSEGIELLLQLFDQFRVKIADVIQKGGNLDLNKLHLEFNMKTLKTKLGKNAKGVRETLTLFESLFDVKYHGVSMRGKQLWVKKVIFYLKPICVKENSDTFQLSPIMQKLNQELTYVLDGMGIKYRPVDASQTMFSFQQEIVERLKYIQDLESATYNQRDQWLKNFFLTTLDQVSEQIQKVQKATGKFSFHKSIGGYFRIAFRTQFFRLFPGIRKKFPDLLINGYWLEEKETGRPAKITELYSIV</sequence>
<dbReference type="RefSeq" id="WP_202653316.1">
    <property type="nucleotide sequence ID" value="NZ_JAESWB010000134.1"/>
</dbReference>
<evidence type="ECO:0000313" key="2">
    <source>
        <dbReference type="Proteomes" id="UP000623967"/>
    </source>
</evidence>
<keyword evidence="2" id="KW-1185">Reference proteome</keyword>
<accession>A0ABS1TL43</accession>
<protein>
    <submittedName>
        <fullName evidence="1">Uncharacterized protein</fullName>
    </submittedName>
</protein>
<name>A0ABS1TL43_9BACI</name>
<proteinExistence type="predicted"/>
<dbReference type="Proteomes" id="UP000623967">
    <property type="component" value="Unassembled WGS sequence"/>
</dbReference>
<gene>
    <name evidence="1" type="ORF">JK635_07410</name>
</gene>